<name>A0A443J8L6_9RHOB</name>
<accession>A0A443J8L6</accession>
<organism evidence="2 3">
    <name type="scientific">Paenirhodobacter populi</name>
    <dbReference type="NCBI Taxonomy" id="2306993"/>
    <lineage>
        <taxon>Bacteria</taxon>
        <taxon>Pseudomonadati</taxon>
        <taxon>Pseudomonadota</taxon>
        <taxon>Alphaproteobacteria</taxon>
        <taxon>Rhodobacterales</taxon>
        <taxon>Rhodobacter group</taxon>
        <taxon>Paenirhodobacter</taxon>
    </lineage>
</organism>
<comment type="caution">
    <text evidence="2">The sequence shown here is derived from an EMBL/GenBank/DDBJ whole genome shotgun (WGS) entry which is preliminary data.</text>
</comment>
<proteinExistence type="predicted"/>
<reference evidence="2 3" key="2">
    <citation type="submission" date="2019-01" db="EMBL/GenBank/DDBJ databases">
        <authorList>
            <person name="Li Y."/>
        </authorList>
    </citation>
    <scope>NUCLEOTIDE SEQUENCE [LARGE SCALE GENOMIC DNA]</scope>
    <source>
        <strain evidence="2 3">SK2B-1</strain>
    </source>
</reference>
<sequence>MALLPLVLIISGETLISYMTRLARCRAGMSLRAFLTFIGLRQTDLIAPDPPTLDRIAALSGVDRDMLTDTAILPDSAELRRYRGKPFASAFQLDRMVSFCPCCLIEDRASHDADGHRIGRQIWEFAPIRTCPRHNIPLIRRLAEHDFELIDLLDDGVYTDTELGTLADKAIARIPSPLQIHIQNRFEGLDGEERHGVHRVDQVVACATLLGACMQHGAGVRMADLTQDQLDAAGACGFDALSYGETGLRDVFDRILAQIYKQQREMPPATAYGSLFRHVDQDQDLYAPLRPILREHILDNMSIAAGTVVFGTPVHTRRNHSVRSLARQEGVSSRRLSKVLMNQGLMIPEELGKPHQQQVFDAAAGEAVAHQLKNAIPMNALAEYLHCDATTAAALVSRGHVSRIGGRNEAGVQRPSTLDLVEIGSIDRFMNTLAGVATLPHTVIAHPLDMMKAAYRFHWPIDRILRMVLSGALKRIARRPDRSGFLSIIIDEQELRHAFEAPAMASCFSKAEAARLLGVDRGTVDKLLRAATQNGAPVIRHVTPLTGKNKNVWHLEASGFMRFREEHLTLAQAARDKAIEPRDLILGLSAAGITPVVRAARFEFSLYPRAAF</sequence>
<evidence type="ECO:0000259" key="1">
    <source>
        <dbReference type="Pfam" id="PF06527"/>
    </source>
</evidence>
<evidence type="ECO:0000313" key="2">
    <source>
        <dbReference type="EMBL" id="RWR16820.1"/>
    </source>
</evidence>
<reference evidence="2 3" key="1">
    <citation type="submission" date="2019-01" db="EMBL/GenBank/DDBJ databases">
        <title>Sinorhodobacter populi sp. nov. isolated from the symptomatic bark tissue of Populus euramericana canker.</title>
        <authorList>
            <person name="Xu G."/>
        </authorList>
    </citation>
    <scope>NUCLEOTIDE SEQUENCE [LARGE SCALE GENOMIC DNA]</scope>
    <source>
        <strain evidence="2 3">SK2B-1</strain>
    </source>
</reference>
<dbReference type="Pfam" id="PF06527">
    <property type="entry name" value="TniQ"/>
    <property type="match status" value="1"/>
</dbReference>
<dbReference type="AlphaFoldDB" id="A0A443J8L6"/>
<dbReference type="RefSeq" id="WP_128210364.1">
    <property type="nucleotide sequence ID" value="NZ_JBHRSO010000010.1"/>
</dbReference>
<dbReference type="Proteomes" id="UP000284476">
    <property type="component" value="Unassembled WGS sequence"/>
</dbReference>
<protein>
    <recommendedName>
        <fullName evidence="1">TniQ domain-containing protein</fullName>
    </recommendedName>
</protein>
<dbReference type="EMBL" id="SAUZ01000036">
    <property type="protein sequence ID" value="RWR16820.1"/>
    <property type="molecule type" value="Genomic_DNA"/>
</dbReference>
<evidence type="ECO:0000313" key="3">
    <source>
        <dbReference type="Proteomes" id="UP000284476"/>
    </source>
</evidence>
<dbReference type="InterPro" id="IPR009492">
    <property type="entry name" value="TniQ"/>
</dbReference>
<feature type="domain" description="TniQ" evidence="1">
    <location>
        <begin position="11"/>
        <end position="138"/>
    </location>
</feature>
<gene>
    <name evidence="2" type="ORF">D2T30_20655</name>
</gene>